<evidence type="ECO:0000256" key="1">
    <source>
        <dbReference type="ARBA" id="ARBA00004651"/>
    </source>
</evidence>
<name>A0ABQ3PDH6_9ACTN</name>
<dbReference type="InterPro" id="IPR003593">
    <property type="entry name" value="AAA+_ATPase"/>
</dbReference>
<protein>
    <submittedName>
        <fullName evidence="10">Multidrug ABC transporter permease</fullName>
    </submittedName>
</protein>
<dbReference type="PANTHER" id="PTHR24221">
    <property type="entry name" value="ATP-BINDING CASSETTE SUB-FAMILY B"/>
    <property type="match status" value="1"/>
</dbReference>
<dbReference type="InterPro" id="IPR027417">
    <property type="entry name" value="P-loop_NTPase"/>
</dbReference>
<dbReference type="SUPFAM" id="SSF52540">
    <property type="entry name" value="P-loop containing nucleoside triphosphate hydrolases"/>
    <property type="match status" value="1"/>
</dbReference>
<gene>
    <name evidence="10" type="ORF">Shyd_44310</name>
</gene>
<dbReference type="Gene3D" id="3.40.50.300">
    <property type="entry name" value="P-loop containing nucleotide triphosphate hydrolases"/>
    <property type="match status" value="1"/>
</dbReference>
<organism evidence="10 11">
    <name type="scientific">Streptomyces hydrogenans</name>
    <dbReference type="NCBI Taxonomy" id="1873719"/>
    <lineage>
        <taxon>Bacteria</taxon>
        <taxon>Bacillati</taxon>
        <taxon>Actinomycetota</taxon>
        <taxon>Actinomycetes</taxon>
        <taxon>Kitasatosporales</taxon>
        <taxon>Streptomycetaceae</taxon>
        <taxon>Streptomyces</taxon>
    </lineage>
</organism>
<keyword evidence="6 7" id="KW-0472">Membrane</keyword>
<dbReference type="InterPro" id="IPR039421">
    <property type="entry name" value="Type_1_exporter"/>
</dbReference>
<evidence type="ECO:0000256" key="2">
    <source>
        <dbReference type="ARBA" id="ARBA00022692"/>
    </source>
</evidence>
<keyword evidence="3" id="KW-0547">Nucleotide-binding</keyword>
<keyword evidence="5 7" id="KW-1133">Transmembrane helix</keyword>
<feature type="transmembrane region" description="Helical" evidence="7">
    <location>
        <begin position="70"/>
        <end position="91"/>
    </location>
</feature>
<dbReference type="EMBL" id="BNDW01000035">
    <property type="protein sequence ID" value="GHI23060.1"/>
    <property type="molecule type" value="Genomic_DNA"/>
</dbReference>
<sequence length="625" mass="67221">MRRSERARAEVLAAGRTAAGLAWRAGRLALLLHLAGSVVAGLLPAAAALLVRELFDAITQHRPTDALVRVAVLLVAVSLGIALVPAVTDFLREQHARRVQLRVQDELFESVNRLPGLRHFENPAFQDELRLAQEAGSSAPGMLIGSVVGGVQALVTFLGFLVTVCVLNPLLGALTVVMALPTFRTQLTAGRRRAAVIRDIVARSRRQMFYASLLTDTDAVKEIRLFGLQDHFKDRARAELAAASEAERRTELRNLLRGFAPSVLGVAVYGAGLVWVVRAVGQGALSVGDVSVFLAATAAIQTGVGQLASTGSNAYQALLTFVSYRSLRDLAPDLKQLEGPAREPEPLRSTITFEDVWFRYDDTSPWVLRGVDLTLTAGATTALVGLNGAGKSTLVKLLCRLYDPTRGRVLWDGTDIRRFTPDEYRRRIGVVFQDYCRYDLTAAENVGLGRLDRAGDTDAVTGAAKAAGIHDRLTRLPAGYSTLLSRIFLPDGEEGADLGFAGQALSGGEWQRVAVARAFMRADADLLILDEPSAGLDAEAEKEIHDSLRTLRRGATGVVISHRLSAVRDAAAIVVLADGRVIERGTHEALMGRGGRYAELFTLQADGYRTDAPAPVPGPVPDPVP</sequence>
<evidence type="ECO:0000256" key="3">
    <source>
        <dbReference type="ARBA" id="ARBA00022741"/>
    </source>
</evidence>
<feature type="transmembrane region" description="Helical" evidence="7">
    <location>
        <begin position="28"/>
        <end position="50"/>
    </location>
</feature>
<dbReference type="SUPFAM" id="SSF90123">
    <property type="entry name" value="ABC transporter transmembrane region"/>
    <property type="match status" value="1"/>
</dbReference>
<feature type="domain" description="ABC transporter" evidence="8">
    <location>
        <begin position="351"/>
        <end position="603"/>
    </location>
</feature>
<evidence type="ECO:0000256" key="5">
    <source>
        <dbReference type="ARBA" id="ARBA00022989"/>
    </source>
</evidence>
<dbReference type="PANTHER" id="PTHR24221:SF646">
    <property type="entry name" value="HAEMOLYSIN SECRETION ATP-BINDING PROTEIN"/>
    <property type="match status" value="1"/>
</dbReference>
<dbReference type="PROSITE" id="PS50929">
    <property type="entry name" value="ABC_TM1F"/>
    <property type="match status" value="1"/>
</dbReference>
<feature type="domain" description="ABC transmembrane type-1" evidence="9">
    <location>
        <begin position="31"/>
        <end position="316"/>
    </location>
</feature>
<feature type="transmembrane region" description="Helical" evidence="7">
    <location>
        <begin position="139"/>
        <end position="160"/>
    </location>
</feature>
<comment type="subcellular location">
    <subcellularLocation>
        <location evidence="1">Cell membrane</location>
        <topology evidence="1">Multi-pass membrane protein</topology>
    </subcellularLocation>
</comment>
<evidence type="ECO:0000259" key="8">
    <source>
        <dbReference type="PROSITE" id="PS50893"/>
    </source>
</evidence>
<dbReference type="Gene3D" id="1.20.1560.10">
    <property type="entry name" value="ABC transporter type 1, transmembrane domain"/>
    <property type="match status" value="1"/>
</dbReference>
<comment type="caution">
    <text evidence="10">The sequence shown here is derived from an EMBL/GenBank/DDBJ whole genome shotgun (WGS) entry which is preliminary data.</text>
</comment>
<dbReference type="PROSITE" id="PS00211">
    <property type="entry name" value="ABC_TRANSPORTER_1"/>
    <property type="match status" value="1"/>
</dbReference>
<feature type="transmembrane region" description="Helical" evidence="7">
    <location>
        <begin position="166"/>
        <end position="183"/>
    </location>
</feature>
<evidence type="ECO:0000313" key="11">
    <source>
        <dbReference type="Proteomes" id="UP001052739"/>
    </source>
</evidence>
<dbReference type="InterPro" id="IPR003439">
    <property type="entry name" value="ABC_transporter-like_ATP-bd"/>
</dbReference>
<dbReference type="SMART" id="SM00382">
    <property type="entry name" value="AAA"/>
    <property type="match status" value="1"/>
</dbReference>
<evidence type="ECO:0000313" key="10">
    <source>
        <dbReference type="EMBL" id="GHI23060.1"/>
    </source>
</evidence>
<dbReference type="Pfam" id="PF00005">
    <property type="entry name" value="ABC_tran"/>
    <property type="match status" value="1"/>
</dbReference>
<keyword evidence="11" id="KW-1185">Reference proteome</keyword>
<evidence type="ECO:0000256" key="4">
    <source>
        <dbReference type="ARBA" id="ARBA00022840"/>
    </source>
</evidence>
<dbReference type="PROSITE" id="PS50893">
    <property type="entry name" value="ABC_TRANSPORTER_2"/>
    <property type="match status" value="1"/>
</dbReference>
<dbReference type="InterPro" id="IPR017871">
    <property type="entry name" value="ABC_transporter-like_CS"/>
</dbReference>
<dbReference type="Proteomes" id="UP001052739">
    <property type="component" value="Unassembled WGS sequence"/>
</dbReference>
<accession>A0ABQ3PDH6</accession>
<evidence type="ECO:0000256" key="7">
    <source>
        <dbReference type="SAM" id="Phobius"/>
    </source>
</evidence>
<reference evidence="10" key="1">
    <citation type="submission" date="2024-05" db="EMBL/GenBank/DDBJ databases">
        <title>Whole genome shotgun sequence of Streptomyces hydrogenans NBRC 13475.</title>
        <authorList>
            <person name="Komaki H."/>
            <person name="Tamura T."/>
        </authorList>
    </citation>
    <scope>NUCLEOTIDE SEQUENCE</scope>
    <source>
        <strain evidence="10">NBRC 13475</strain>
    </source>
</reference>
<dbReference type="RefSeq" id="WP_190223800.1">
    <property type="nucleotide sequence ID" value="NZ_BNBS01000041.1"/>
</dbReference>
<evidence type="ECO:0000256" key="6">
    <source>
        <dbReference type="ARBA" id="ARBA00023136"/>
    </source>
</evidence>
<dbReference type="InterPro" id="IPR036640">
    <property type="entry name" value="ABC1_TM_sf"/>
</dbReference>
<dbReference type="Pfam" id="PF00664">
    <property type="entry name" value="ABC_membrane"/>
    <property type="match status" value="1"/>
</dbReference>
<proteinExistence type="predicted"/>
<feature type="transmembrane region" description="Helical" evidence="7">
    <location>
        <begin position="258"/>
        <end position="277"/>
    </location>
</feature>
<keyword evidence="2 7" id="KW-0812">Transmembrane</keyword>
<keyword evidence="4" id="KW-0067">ATP-binding</keyword>
<evidence type="ECO:0000259" key="9">
    <source>
        <dbReference type="PROSITE" id="PS50929"/>
    </source>
</evidence>
<dbReference type="InterPro" id="IPR011527">
    <property type="entry name" value="ABC1_TM_dom"/>
</dbReference>